<name>A0A3S7WUW0_LEIDO</name>
<gene>
    <name evidence="3" type="ORF">LdCL_180010300</name>
</gene>
<evidence type="ECO:0000313" key="3">
    <source>
        <dbReference type="EMBL" id="AYU77980.1"/>
    </source>
</evidence>
<dbReference type="VEuPathDB" id="TriTrypDB:LdBPK_180540.1"/>
<evidence type="ECO:0000256" key="1">
    <source>
        <dbReference type="SAM" id="MobiDB-lite"/>
    </source>
</evidence>
<protein>
    <recommendedName>
        <fullName evidence="5">Transmembrane protein 135 N-terminal domain-containing protein</fullName>
    </recommendedName>
</protein>
<organism evidence="3 4">
    <name type="scientific">Leishmania donovani</name>
    <dbReference type="NCBI Taxonomy" id="5661"/>
    <lineage>
        <taxon>Eukaryota</taxon>
        <taxon>Discoba</taxon>
        <taxon>Euglenozoa</taxon>
        <taxon>Kinetoplastea</taxon>
        <taxon>Metakinetoplastina</taxon>
        <taxon>Trypanosomatida</taxon>
        <taxon>Trypanosomatidae</taxon>
        <taxon>Leishmaniinae</taxon>
        <taxon>Leishmania</taxon>
    </lineage>
</organism>
<dbReference type="PANTHER" id="PTHR12459">
    <property type="entry name" value="TRANSMEMBRANE PROTEIN 135-RELATED"/>
    <property type="match status" value="1"/>
</dbReference>
<sequence length="513" mass="57705">MQEPTSPSDGDLREIQYRKHLSLNHTLKIVIRNSIYAAIGRVLMGVVKALVKHGVSRAFLVRVPSEFLSLDPLKWAAVFGGFSSFRFCLQTLLRILTPFGVSEKFVSLLAGCTSATPAFVMNKETRTELCLYLFVRSAHTFSLRYLLPRMPKILQEFHHYDVVLMCLSSSQIAYGCLFNPNTLPKSYQGFLNRASTFPEKLIRGHSGFCRQRLLPDLVDYCWSRKLPLIENFGQSGANTLCKVAHGDYSCNVWAMIFIFKNILTMGVPLYGPLRFVSMLAFQRRRLMTNPVSTIMQNVRSMLISALFLALYTAIILRSACFGVQHRGGGTKTVTALSSIAGLATLLEPKGRRMDLALYCSMHALRSFLLTQNLRGRLPYPRHWFVCTVYLLSVGFLCYQYEEEPKLLDRRVRTALRLLLDEQSPAALTEKETSPLASAAASTYDGAEAPAESRCGQSQGKASASRQHRVLCVDAPRAVDLPEETRVTEGMGQQRRHYRRSVAAFPATKFKEQQ</sequence>
<keyword evidence="4" id="KW-1185">Reference proteome</keyword>
<accession>A0A3S7WUW0</accession>
<keyword evidence="2" id="KW-0472">Membrane</keyword>
<evidence type="ECO:0000313" key="4">
    <source>
        <dbReference type="Proteomes" id="UP000274082"/>
    </source>
</evidence>
<dbReference type="AlphaFoldDB" id="A0A3S7WUW0"/>
<keyword evidence="2" id="KW-0812">Transmembrane</keyword>
<dbReference type="VEuPathDB" id="TriTrypDB:LDHU3_18.0680"/>
<dbReference type="VEuPathDB" id="TriTrypDB:LdCL_180010300"/>
<dbReference type="OrthoDB" id="291792at2759"/>
<reference evidence="3 4" key="1">
    <citation type="journal article" date="2018" name="Sci. Rep.">
        <title>A complete Leishmania donovani reference genome identifies novel genetic variations associated with virulence.</title>
        <authorList>
            <person name="Lypaczewski P."/>
            <person name="Hoshizaki J."/>
            <person name="Zhang W.-W."/>
            <person name="McCall L.-I."/>
            <person name="Torcivia-Rodriguez J."/>
            <person name="Simonyan V."/>
            <person name="Kaur A."/>
            <person name="Dewar K."/>
            <person name="Matlashewski G."/>
        </authorList>
    </citation>
    <scope>NUCLEOTIDE SEQUENCE [LARGE SCALE GENOMIC DNA]</scope>
    <source>
        <strain evidence="3 4">LdCL</strain>
    </source>
</reference>
<dbReference type="EMBL" id="CP029517">
    <property type="protein sequence ID" value="AYU77980.1"/>
    <property type="molecule type" value="Genomic_DNA"/>
</dbReference>
<feature type="transmembrane region" description="Helical" evidence="2">
    <location>
        <begin position="252"/>
        <end position="276"/>
    </location>
</feature>
<dbReference type="Proteomes" id="UP000274082">
    <property type="component" value="Chromosome 18"/>
</dbReference>
<dbReference type="InterPro" id="IPR026749">
    <property type="entry name" value="Tmem135"/>
</dbReference>
<keyword evidence="2" id="KW-1133">Transmembrane helix</keyword>
<feature type="region of interest" description="Disordered" evidence="1">
    <location>
        <begin position="482"/>
        <end position="513"/>
    </location>
</feature>
<proteinExistence type="predicted"/>
<evidence type="ECO:0008006" key="5">
    <source>
        <dbReference type="Google" id="ProtNLM"/>
    </source>
</evidence>
<feature type="transmembrane region" description="Helical" evidence="2">
    <location>
        <begin position="297"/>
        <end position="316"/>
    </location>
</feature>
<evidence type="ECO:0000256" key="2">
    <source>
        <dbReference type="SAM" id="Phobius"/>
    </source>
</evidence>
<dbReference type="PANTHER" id="PTHR12459:SF15">
    <property type="entry name" value="TRANSMEMBRANE PROTEIN 135"/>
    <property type="match status" value="1"/>
</dbReference>